<keyword evidence="3" id="KW-1185">Reference proteome</keyword>
<keyword evidence="1" id="KW-0812">Transmembrane</keyword>
<name>A0A1E3PD13_9ASCO</name>
<keyword evidence="1" id="KW-1133">Transmembrane helix</keyword>
<dbReference type="AlphaFoldDB" id="A0A1E3PD13"/>
<organism evidence="2 3">
    <name type="scientific">Nadsonia fulvescens var. elongata DSM 6958</name>
    <dbReference type="NCBI Taxonomy" id="857566"/>
    <lineage>
        <taxon>Eukaryota</taxon>
        <taxon>Fungi</taxon>
        <taxon>Dikarya</taxon>
        <taxon>Ascomycota</taxon>
        <taxon>Saccharomycotina</taxon>
        <taxon>Dipodascomycetes</taxon>
        <taxon>Dipodascales</taxon>
        <taxon>Dipodascales incertae sedis</taxon>
        <taxon>Nadsonia</taxon>
    </lineage>
</organism>
<feature type="transmembrane region" description="Helical" evidence="1">
    <location>
        <begin position="12"/>
        <end position="30"/>
    </location>
</feature>
<keyword evidence="1" id="KW-0472">Membrane</keyword>
<evidence type="ECO:0000256" key="1">
    <source>
        <dbReference type="SAM" id="Phobius"/>
    </source>
</evidence>
<gene>
    <name evidence="2" type="ORF">NADFUDRAFT_84443</name>
</gene>
<accession>A0A1E3PD13</accession>
<reference evidence="2 3" key="1">
    <citation type="journal article" date="2016" name="Proc. Natl. Acad. Sci. U.S.A.">
        <title>Comparative genomics of biotechnologically important yeasts.</title>
        <authorList>
            <person name="Riley R."/>
            <person name="Haridas S."/>
            <person name="Wolfe K.H."/>
            <person name="Lopes M.R."/>
            <person name="Hittinger C.T."/>
            <person name="Goeker M."/>
            <person name="Salamov A.A."/>
            <person name="Wisecaver J.H."/>
            <person name="Long T.M."/>
            <person name="Calvey C.H."/>
            <person name="Aerts A.L."/>
            <person name="Barry K.W."/>
            <person name="Choi C."/>
            <person name="Clum A."/>
            <person name="Coughlan A.Y."/>
            <person name="Deshpande S."/>
            <person name="Douglass A.P."/>
            <person name="Hanson S.J."/>
            <person name="Klenk H.-P."/>
            <person name="LaButti K.M."/>
            <person name="Lapidus A."/>
            <person name="Lindquist E.A."/>
            <person name="Lipzen A.M."/>
            <person name="Meier-Kolthoff J.P."/>
            <person name="Ohm R.A."/>
            <person name="Otillar R.P."/>
            <person name="Pangilinan J.L."/>
            <person name="Peng Y."/>
            <person name="Rokas A."/>
            <person name="Rosa C.A."/>
            <person name="Scheuner C."/>
            <person name="Sibirny A.A."/>
            <person name="Slot J.C."/>
            <person name="Stielow J.B."/>
            <person name="Sun H."/>
            <person name="Kurtzman C.P."/>
            <person name="Blackwell M."/>
            <person name="Grigoriev I.V."/>
            <person name="Jeffries T.W."/>
        </authorList>
    </citation>
    <scope>NUCLEOTIDE SEQUENCE [LARGE SCALE GENOMIC DNA]</scope>
    <source>
        <strain evidence="2 3">DSM 6958</strain>
    </source>
</reference>
<evidence type="ECO:0000313" key="3">
    <source>
        <dbReference type="Proteomes" id="UP000095009"/>
    </source>
</evidence>
<protein>
    <submittedName>
        <fullName evidence="2">Uncharacterized protein</fullName>
    </submittedName>
</protein>
<sequence length="99" mass="11502">MHWYLTMFSISYLFPIYYHSNIIQLIIIILKRMLGTKFSFHCGLLIGSLWISDTCLAFQPVISKNTFEGYQSQVYLEVSPKFLIYGVDLGVSVFNNTVY</sequence>
<dbReference type="Proteomes" id="UP000095009">
    <property type="component" value="Unassembled WGS sequence"/>
</dbReference>
<dbReference type="EMBL" id="KV454415">
    <property type="protein sequence ID" value="ODQ63278.1"/>
    <property type="molecule type" value="Genomic_DNA"/>
</dbReference>
<proteinExistence type="predicted"/>
<evidence type="ECO:0000313" key="2">
    <source>
        <dbReference type="EMBL" id="ODQ63278.1"/>
    </source>
</evidence>